<protein>
    <recommendedName>
        <fullName evidence="3">Transposase</fullName>
    </recommendedName>
</protein>
<gene>
    <name evidence="1" type="ORF">HOP60_09255</name>
</gene>
<dbReference type="Proteomes" id="UP001320154">
    <property type="component" value="Unassembled WGS sequence"/>
</dbReference>
<evidence type="ECO:0000313" key="1">
    <source>
        <dbReference type="EMBL" id="MCE8046920.1"/>
    </source>
</evidence>
<dbReference type="EMBL" id="JABFTQ010000005">
    <property type="protein sequence ID" value="MCE8046920.1"/>
    <property type="molecule type" value="Genomic_DNA"/>
</dbReference>
<organism evidence="1 2">
    <name type="scientific">Billgrantia desiderata</name>
    <dbReference type="NCBI Taxonomy" id="52021"/>
    <lineage>
        <taxon>Bacteria</taxon>
        <taxon>Pseudomonadati</taxon>
        <taxon>Pseudomonadota</taxon>
        <taxon>Gammaproteobacteria</taxon>
        <taxon>Oceanospirillales</taxon>
        <taxon>Halomonadaceae</taxon>
        <taxon>Billgrantia</taxon>
    </lineage>
</organism>
<evidence type="ECO:0000313" key="2">
    <source>
        <dbReference type="Proteomes" id="UP001320154"/>
    </source>
</evidence>
<dbReference type="RefSeq" id="WP_234250375.1">
    <property type="nucleotide sequence ID" value="NZ_JABFTQ010000005.1"/>
</dbReference>
<proteinExistence type="predicted"/>
<sequence length="52" mass="5538">MNRHTEEQIISIFKANERGVAIAELARQNDVTEQTITAGRGSSPNVVGAGSI</sequence>
<reference evidence="1 2" key="1">
    <citation type="journal article" date="2021" name="Front. Microbiol.">
        <title>Aerobic Denitrification and Heterotrophic Sulfur Oxidation in the Genus Halomonas Revealed by Six Novel Species Characterizations and Genome-Based Analysis.</title>
        <authorList>
            <person name="Wang L."/>
            <person name="Shao Z."/>
        </authorList>
    </citation>
    <scope>NUCLEOTIDE SEQUENCE [LARGE SCALE GENOMIC DNA]</scope>
    <source>
        <strain evidence="1 2">MCCC 1A05748</strain>
    </source>
</reference>
<name>A0ABS9B4D2_9GAMM</name>
<comment type="caution">
    <text evidence="1">The sequence shown here is derived from an EMBL/GenBank/DDBJ whole genome shotgun (WGS) entry which is preliminary data.</text>
</comment>
<evidence type="ECO:0008006" key="3">
    <source>
        <dbReference type="Google" id="ProtNLM"/>
    </source>
</evidence>
<accession>A0ABS9B4D2</accession>
<keyword evidence="2" id="KW-1185">Reference proteome</keyword>